<accession>A0A644Y7M5</accession>
<protein>
    <submittedName>
        <fullName evidence="2">Uncharacterized protein</fullName>
    </submittedName>
</protein>
<feature type="region of interest" description="Disordered" evidence="1">
    <location>
        <begin position="159"/>
        <end position="234"/>
    </location>
</feature>
<comment type="caution">
    <text evidence="2">The sequence shown here is derived from an EMBL/GenBank/DDBJ whole genome shotgun (WGS) entry which is preliminary data.</text>
</comment>
<feature type="region of interest" description="Disordered" evidence="1">
    <location>
        <begin position="62"/>
        <end position="84"/>
    </location>
</feature>
<dbReference type="EMBL" id="VSSQ01003836">
    <property type="protein sequence ID" value="MPM22573.1"/>
    <property type="molecule type" value="Genomic_DNA"/>
</dbReference>
<feature type="compositionally biased region" description="Basic and acidic residues" evidence="1">
    <location>
        <begin position="191"/>
        <end position="211"/>
    </location>
</feature>
<organism evidence="2">
    <name type="scientific">bioreactor metagenome</name>
    <dbReference type="NCBI Taxonomy" id="1076179"/>
    <lineage>
        <taxon>unclassified sequences</taxon>
        <taxon>metagenomes</taxon>
        <taxon>ecological metagenomes</taxon>
    </lineage>
</organism>
<feature type="region of interest" description="Disordered" evidence="1">
    <location>
        <begin position="1"/>
        <end position="32"/>
    </location>
</feature>
<feature type="compositionally biased region" description="Basic and acidic residues" evidence="1">
    <location>
        <begin position="71"/>
        <end position="84"/>
    </location>
</feature>
<sequence length="284" mass="31402">MAAQQPSGQLADVARANGLDQPQQNAADHCAAQVADAAEHGCGEGLEPRQKAHGVLRRAVVGGVHDAGNGRQDRADDEGGRDHHVGLHTHQRRHLRVLCRGTHRAAQLGVIHQIDHRRQRHHGGHQNQDLRGRDHRTAQVIGVGRQQRRVGLVVGLPDDHRNRLQQDGHADRRDQRSQARTVAQPLVGHLFNREVECRSHDAGDDGGDQQHHPTRGTGHGFLHHADAAPTGERPDHEHFTVREIDQLNDAVHHRIAEGYEGVHAAENQTVDDLLQQNIHNENPS</sequence>
<evidence type="ECO:0000256" key="1">
    <source>
        <dbReference type="SAM" id="MobiDB-lite"/>
    </source>
</evidence>
<proteinExistence type="predicted"/>
<feature type="compositionally biased region" description="Basic and acidic residues" evidence="1">
    <location>
        <begin position="159"/>
        <end position="177"/>
    </location>
</feature>
<evidence type="ECO:0000313" key="2">
    <source>
        <dbReference type="EMBL" id="MPM22573.1"/>
    </source>
</evidence>
<name>A0A644Y7M5_9ZZZZ</name>
<gene>
    <name evidence="2" type="ORF">SDC9_69030</name>
</gene>
<reference evidence="2" key="1">
    <citation type="submission" date="2019-08" db="EMBL/GenBank/DDBJ databases">
        <authorList>
            <person name="Kucharzyk K."/>
            <person name="Murdoch R.W."/>
            <person name="Higgins S."/>
            <person name="Loffler F."/>
        </authorList>
    </citation>
    <scope>NUCLEOTIDE SEQUENCE</scope>
</reference>
<dbReference type="AlphaFoldDB" id="A0A644Y7M5"/>